<evidence type="ECO:0000256" key="1">
    <source>
        <dbReference type="ARBA" id="ARBA00023015"/>
    </source>
</evidence>
<proteinExistence type="predicted"/>
<name>A0A3L7DVX9_9GAMM</name>
<dbReference type="SUPFAM" id="SSF48498">
    <property type="entry name" value="Tetracyclin repressor-like, C-terminal domain"/>
    <property type="match status" value="1"/>
</dbReference>
<dbReference type="Pfam" id="PF00440">
    <property type="entry name" value="TetR_N"/>
    <property type="match status" value="1"/>
</dbReference>
<comment type="caution">
    <text evidence="6">The sequence shown here is derived from an EMBL/GenBank/DDBJ whole genome shotgun (WGS) entry which is preliminary data.</text>
</comment>
<dbReference type="InterPro" id="IPR050109">
    <property type="entry name" value="HTH-type_TetR-like_transc_reg"/>
</dbReference>
<dbReference type="InterPro" id="IPR036271">
    <property type="entry name" value="Tet_transcr_reg_TetR-rel_C_sf"/>
</dbReference>
<evidence type="ECO:0000259" key="5">
    <source>
        <dbReference type="PROSITE" id="PS50977"/>
    </source>
</evidence>
<dbReference type="AlphaFoldDB" id="A0A3L7DVX9"/>
<dbReference type="InterPro" id="IPR001647">
    <property type="entry name" value="HTH_TetR"/>
</dbReference>
<keyword evidence="2 4" id="KW-0238">DNA-binding</keyword>
<dbReference type="OrthoDB" id="4541465at2"/>
<reference evidence="6 7" key="1">
    <citation type="submission" date="2018-07" db="EMBL/GenBank/DDBJ databases">
        <title>Halioglobus sp. genome submission.</title>
        <authorList>
            <person name="Ye M.-Q."/>
            <person name="Du Z.-J."/>
        </authorList>
    </citation>
    <scope>NUCLEOTIDE SEQUENCE [LARGE SCALE GENOMIC DNA]</scope>
    <source>
        <strain evidence="6 7">U0301</strain>
    </source>
</reference>
<dbReference type="PANTHER" id="PTHR30055">
    <property type="entry name" value="HTH-TYPE TRANSCRIPTIONAL REGULATOR RUTR"/>
    <property type="match status" value="1"/>
</dbReference>
<evidence type="ECO:0000313" key="6">
    <source>
        <dbReference type="EMBL" id="RLQ21464.1"/>
    </source>
</evidence>
<evidence type="ECO:0000256" key="3">
    <source>
        <dbReference type="ARBA" id="ARBA00023163"/>
    </source>
</evidence>
<dbReference type="Gene3D" id="1.10.357.10">
    <property type="entry name" value="Tetracycline Repressor, domain 2"/>
    <property type="match status" value="1"/>
</dbReference>
<sequence length="202" mass="23228">MGAEPVTPKGVKTRERILEASRAVFARDGYVSMRMGDVAVEAGLSMGSLYRYFKNKEDLFAHLIADVHEMLYQASGGSAYDFATEPFEALLEANRGYLECYYANRDIMRTLFEAVTVDKRDREIWWRMRERHIERFTHAIKESHGITHVDGVEVRVLVDSMASLVEQSAYCWYAQEELNSNPIPVDIAARTVTIIWYRAIFT</sequence>
<dbReference type="PRINTS" id="PR00455">
    <property type="entry name" value="HTHTETR"/>
</dbReference>
<dbReference type="SUPFAM" id="SSF46689">
    <property type="entry name" value="Homeodomain-like"/>
    <property type="match status" value="1"/>
</dbReference>
<dbReference type="EMBL" id="QRAN01000012">
    <property type="protein sequence ID" value="RLQ21464.1"/>
    <property type="molecule type" value="Genomic_DNA"/>
</dbReference>
<organism evidence="6 7">
    <name type="scientific">Seongchinamella sediminis</name>
    <dbReference type="NCBI Taxonomy" id="2283635"/>
    <lineage>
        <taxon>Bacteria</taxon>
        <taxon>Pseudomonadati</taxon>
        <taxon>Pseudomonadota</taxon>
        <taxon>Gammaproteobacteria</taxon>
        <taxon>Cellvibrionales</taxon>
        <taxon>Halieaceae</taxon>
        <taxon>Seongchinamella</taxon>
    </lineage>
</organism>
<dbReference type="PANTHER" id="PTHR30055:SF234">
    <property type="entry name" value="HTH-TYPE TRANSCRIPTIONAL REGULATOR BETI"/>
    <property type="match status" value="1"/>
</dbReference>
<dbReference type="RefSeq" id="WP_117954885.1">
    <property type="nucleotide sequence ID" value="NZ_QRAN01000012.1"/>
</dbReference>
<keyword evidence="1" id="KW-0805">Transcription regulation</keyword>
<dbReference type="InterPro" id="IPR009057">
    <property type="entry name" value="Homeodomain-like_sf"/>
</dbReference>
<keyword evidence="7" id="KW-1185">Reference proteome</keyword>
<feature type="DNA-binding region" description="H-T-H motif" evidence="4">
    <location>
        <begin position="34"/>
        <end position="53"/>
    </location>
</feature>
<dbReference type="Gene3D" id="1.10.10.60">
    <property type="entry name" value="Homeodomain-like"/>
    <property type="match status" value="1"/>
</dbReference>
<evidence type="ECO:0000256" key="4">
    <source>
        <dbReference type="PROSITE-ProRule" id="PRU00335"/>
    </source>
</evidence>
<gene>
    <name evidence="6" type="ORF">DWB85_11915</name>
</gene>
<feature type="domain" description="HTH tetR-type" evidence="5">
    <location>
        <begin position="11"/>
        <end position="71"/>
    </location>
</feature>
<protein>
    <submittedName>
        <fullName evidence="6">TetR family transcriptional regulator</fullName>
    </submittedName>
</protein>
<dbReference type="PROSITE" id="PS50977">
    <property type="entry name" value="HTH_TETR_2"/>
    <property type="match status" value="1"/>
</dbReference>
<evidence type="ECO:0000313" key="7">
    <source>
        <dbReference type="Proteomes" id="UP000265509"/>
    </source>
</evidence>
<evidence type="ECO:0000256" key="2">
    <source>
        <dbReference type="ARBA" id="ARBA00023125"/>
    </source>
</evidence>
<keyword evidence="3" id="KW-0804">Transcription</keyword>
<dbReference type="GO" id="GO:0003700">
    <property type="term" value="F:DNA-binding transcription factor activity"/>
    <property type="evidence" value="ECO:0007669"/>
    <property type="project" value="TreeGrafter"/>
</dbReference>
<dbReference type="GO" id="GO:0000976">
    <property type="term" value="F:transcription cis-regulatory region binding"/>
    <property type="evidence" value="ECO:0007669"/>
    <property type="project" value="TreeGrafter"/>
</dbReference>
<dbReference type="Proteomes" id="UP000265509">
    <property type="component" value="Unassembled WGS sequence"/>
</dbReference>
<accession>A0A3L7DVX9</accession>